<name>A0AAX4JFI8_9MICR</name>
<reference evidence="1" key="1">
    <citation type="journal article" date="2024" name="BMC Genomics">
        <title>Functional annotation of a divergent genome using sequence and structure-based similarity.</title>
        <authorList>
            <person name="Svedberg D."/>
            <person name="Winiger R.R."/>
            <person name="Berg A."/>
            <person name="Sharma H."/>
            <person name="Tellgren-Roth C."/>
            <person name="Debrunner-Vossbrinck B.A."/>
            <person name="Vossbrinck C.R."/>
            <person name="Barandun J."/>
        </authorList>
    </citation>
    <scope>NUCLEOTIDE SEQUENCE</scope>
    <source>
        <strain evidence="1">Illinois isolate</strain>
    </source>
</reference>
<proteinExistence type="predicted"/>
<dbReference type="EMBL" id="CP142734">
    <property type="protein sequence ID" value="WUR04581.1"/>
    <property type="molecule type" value="Genomic_DNA"/>
</dbReference>
<evidence type="ECO:0000313" key="2">
    <source>
        <dbReference type="Proteomes" id="UP001334084"/>
    </source>
</evidence>
<accession>A0AAX4JFI8</accession>
<organism evidence="1 2">
    <name type="scientific">Vairimorpha necatrix</name>
    <dbReference type="NCBI Taxonomy" id="6039"/>
    <lineage>
        <taxon>Eukaryota</taxon>
        <taxon>Fungi</taxon>
        <taxon>Fungi incertae sedis</taxon>
        <taxon>Microsporidia</taxon>
        <taxon>Nosematidae</taxon>
        <taxon>Vairimorpha</taxon>
    </lineage>
</organism>
<sequence length="596" mass="69914">MNCCFLYTLTSTCINTVSLFVRNKADDEIILYMGINDSTKNALSCSFEILEYKSLKNLENLKCYKFISCHYRDIFTNFEGFKSIEQSVLNDAKKNFFESKIFLKTTLNVKLGYTYNLMKYENRSYYNSYSCQLILNHTDEFFSVKLSDLSLLTNNTNGMKQIEKDINFKKLTMNQNELDFEHQEEKGRLTSDCTNIIQDPVNNINETSGLNITNTTGVKNFRDNEKTTEEAFPNYKPIYKLPTIYTRNNNWNEHYIKLENNSHIYDIKKNYNLPITDEQTYNLRSVHRRSIITDQISEFPKNNSQIYDVLEKNLQTNTNEQISVFSKNNIQSILSEQIYDVPKNNSPINLTPQNSKQTIYDKQIYDLTENKPLTLDNIQGHDITSLNILSLNNEQAYDIPEVHKNPIYKEKSIDAIKNNRESYEIVEYANVYYNKQIYNQSNYSISTINRQTDNNEIIYGEIIFDKQIYDKVEHKKKTNNETIYSTIIFSTESNERMNEERKKKLYEDSLLNTCTSVVNEGYFVANSIFESLKNSENKNERAFNLKDKIYNDVKCGEEERIHKNIKVSEAKQKKSDIFEKVATRIKTILSSKNKSK</sequence>
<keyword evidence="2" id="KW-1185">Reference proteome</keyword>
<evidence type="ECO:0000313" key="1">
    <source>
        <dbReference type="EMBL" id="WUR04581.1"/>
    </source>
</evidence>
<dbReference type="AlphaFoldDB" id="A0AAX4JFI8"/>
<dbReference type="GeneID" id="90542413"/>
<gene>
    <name evidence="1" type="ORF">VNE69_09134</name>
</gene>
<dbReference type="RefSeq" id="XP_065330726.1">
    <property type="nucleotide sequence ID" value="XM_065474654.1"/>
</dbReference>
<protein>
    <submittedName>
        <fullName evidence="1">Uncharacterized protein</fullName>
    </submittedName>
</protein>
<dbReference type="KEGG" id="vnx:VNE69_09134"/>
<dbReference type="Proteomes" id="UP001334084">
    <property type="component" value="Chromosome 9"/>
</dbReference>